<dbReference type="AlphaFoldDB" id="A0A928YS09"/>
<evidence type="ECO:0000313" key="6">
    <source>
        <dbReference type="EMBL" id="MBE8715916.1"/>
    </source>
</evidence>
<evidence type="ECO:0000313" key="7">
    <source>
        <dbReference type="Proteomes" id="UP000652567"/>
    </source>
</evidence>
<dbReference type="PANTHER" id="PTHR30600">
    <property type="entry name" value="CYTOCHROME C PEROXIDASE-RELATED"/>
    <property type="match status" value="1"/>
</dbReference>
<dbReference type="Pfam" id="PF21419">
    <property type="entry name" value="RoxA-like_Cyt-c"/>
    <property type="match status" value="1"/>
</dbReference>
<dbReference type="EMBL" id="PRDL01000001">
    <property type="protein sequence ID" value="MBE8715916.1"/>
    <property type="molecule type" value="Genomic_DNA"/>
</dbReference>
<dbReference type="PROSITE" id="PS51007">
    <property type="entry name" value="CYTC"/>
    <property type="match status" value="1"/>
</dbReference>
<dbReference type="RefSeq" id="WP_193906618.1">
    <property type="nucleotide sequence ID" value="NZ_PRDL01000001.1"/>
</dbReference>
<dbReference type="Proteomes" id="UP000652567">
    <property type="component" value="Unassembled WGS sequence"/>
</dbReference>
<keyword evidence="1 4" id="KW-0349">Heme</keyword>
<dbReference type="NCBIfam" id="NF040606">
    <property type="entry name" value="CytoC_perox"/>
    <property type="match status" value="1"/>
</dbReference>
<comment type="caution">
    <text evidence="6">The sequence shown here is derived from an EMBL/GenBank/DDBJ whole genome shotgun (WGS) entry which is preliminary data.</text>
</comment>
<dbReference type="GO" id="GO:0004130">
    <property type="term" value="F:cytochrome-c peroxidase activity"/>
    <property type="evidence" value="ECO:0007669"/>
    <property type="project" value="TreeGrafter"/>
</dbReference>
<accession>A0A928YS09</accession>
<dbReference type="InterPro" id="IPR036909">
    <property type="entry name" value="Cyt_c-like_dom_sf"/>
</dbReference>
<evidence type="ECO:0000256" key="1">
    <source>
        <dbReference type="ARBA" id="ARBA00022617"/>
    </source>
</evidence>
<evidence type="ECO:0000256" key="3">
    <source>
        <dbReference type="ARBA" id="ARBA00023004"/>
    </source>
</evidence>
<dbReference type="PANTHER" id="PTHR30600:SF9">
    <property type="entry name" value="BLR7738 PROTEIN"/>
    <property type="match status" value="1"/>
</dbReference>
<dbReference type="GO" id="GO:0020037">
    <property type="term" value="F:heme binding"/>
    <property type="evidence" value="ECO:0007669"/>
    <property type="project" value="InterPro"/>
</dbReference>
<name>A0A928YS09_9GAMM</name>
<keyword evidence="2 4" id="KW-0479">Metal-binding</keyword>
<gene>
    <name evidence="6" type="ORF">C4F51_01775</name>
</gene>
<dbReference type="InterPro" id="IPR009056">
    <property type="entry name" value="Cyt_c-like_dom"/>
</dbReference>
<keyword evidence="3 4" id="KW-0408">Iron</keyword>
<evidence type="ECO:0000259" key="5">
    <source>
        <dbReference type="PROSITE" id="PS51007"/>
    </source>
</evidence>
<sequence>MQFHLLAAAYLFFKHRWKFLLGVLVAVIVLMGVTLAIGKIYQNLDRDPDRGAIAMPNGALGESFATPIYLDQGWNVADTLWYYNTTQGSALIPYDFFIALEQVDSEILFRDNQHMDLFRYLPQKPTFFNPDGLPVGFTKEYYRQMNYVGFTCAACHTGQVNYQGQAIRIDGAPAKADMVSFLLALEKALVQTLADEAKRHRFNERVLALRHDFMDADQVQDALHHWTTKIELYNRINHSELEYAYARLDAFGRIYNRVLQYVLDKGQLRGILLELLNDNDQPLLTAAQVDHALDAINDTIIGDDEFLLIVERLMSSAPGAPALDEQSMYLIRDALFNEPNAPVSYPFLWDITHSDYVQWNGLAGNAAVGPLGRNAGEVIGVFSILDWSAQPPGFSLSAFLTGQRKKLKHIDFTSSIDLINLQRLEAQLKSLTSPVWPEAVLGEIDRPKAARGKRIYAKYCQACHELIERDAWDRMVIAKMSDINLVGTDPTMAENSVNYTGRSGNFKYTYQDTGVGPLVLEDTAPVIQILTSATTGVVSSADPDKFLFRRWLDWLYTLGLSFFENDVKYSVKAGQYRPDTTTRPYDSLLAYKARSLNGIWATAPYLHNGSVPTLYDLLLPAKRPGDPENGEYRPQQFLVGSREFDPQKVGFKTEGYEGFVFRTDLKGNFNNGHEYAAGRTPQPDGTVLPALDPTQRDELLEFLKTL</sequence>
<organism evidence="6 7">
    <name type="scientific">Cellvibrio polysaccharolyticus</name>
    <dbReference type="NCBI Taxonomy" id="2082724"/>
    <lineage>
        <taxon>Bacteria</taxon>
        <taxon>Pseudomonadati</taxon>
        <taxon>Pseudomonadota</taxon>
        <taxon>Gammaproteobacteria</taxon>
        <taxon>Cellvibrionales</taxon>
        <taxon>Cellvibrionaceae</taxon>
        <taxon>Cellvibrio</taxon>
    </lineage>
</organism>
<evidence type="ECO:0000256" key="2">
    <source>
        <dbReference type="ARBA" id="ARBA00022723"/>
    </source>
</evidence>
<protein>
    <submittedName>
        <fullName evidence="6">Cytochrome c</fullName>
    </submittedName>
</protein>
<keyword evidence="7" id="KW-1185">Reference proteome</keyword>
<reference evidence="6" key="1">
    <citation type="submission" date="2018-07" db="EMBL/GenBank/DDBJ databases">
        <title>Genome assembly of strain Ka43.</title>
        <authorList>
            <person name="Kukolya J."/>
            <person name="Nagy I."/>
            <person name="Horvath B."/>
            <person name="Toth A."/>
        </authorList>
    </citation>
    <scope>NUCLEOTIDE SEQUENCE</scope>
    <source>
        <strain evidence="6">KB43</strain>
    </source>
</reference>
<dbReference type="InterPro" id="IPR051395">
    <property type="entry name" value="Cytochrome_c_Peroxidase/MauG"/>
</dbReference>
<evidence type="ECO:0000256" key="4">
    <source>
        <dbReference type="PROSITE-ProRule" id="PRU00433"/>
    </source>
</evidence>
<dbReference type="GO" id="GO:0046872">
    <property type="term" value="F:metal ion binding"/>
    <property type="evidence" value="ECO:0007669"/>
    <property type="project" value="UniProtKB-KW"/>
</dbReference>
<dbReference type="GO" id="GO:0009055">
    <property type="term" value="F:electron transfer activity"/>
    <property type="evidence" value="ECO:0007669"/>
    <property type="project" value="InterPro"/>
</dbReference>
<proteinExistence type="predicted"/>
<dbReference type="InterPro" id="IPR047758">
    <property type="entry name" value="CytoC_perox"/>
</dbReference>
<dbReference type="SUPFAM" id="SSF46626">
    <property type="entry name" value="Cytochrome c"/>
    <property type="match status" value="2"/>
</dbReference>
<feature type="domain" description="Cytochrome c" evidence="5">
    <location>
        <begin position="447"/>
        <end position="596"/>
    </location>
</feature>
<dbReference type="Gene3D" id="1.10.760.10">
    <property type="entry name" value="Cytochrome c-like domain"/>
    <property type="match status" value="1"/>
</dbReference>